<reference evidence="4" key="1">
    <citation type="submission" date="2013-07" db="EMBL/GenBank/DDBJ databases">
        <title>The Genome Sequence of Cryptococcus bestiolae CBS10118.</title>
        <authorList>
            <consortium name="The Broad Institute Genome Sequencing Platform"/>
            <person name="Cuomo C."/>
            <person name="Litvintseva A."/>
            <person name="Chen Y."/>
            <person name="Heitman J."/>
            <person name="Sun S."/>
            <person name="Springer D."/>
            <person name="Dromer F."/>
            <person name="Young S.K."/>
            <person name="Zeng Q."/>
            <person name="Gargeya S."/>
            <person name="Fitzgerald M."/>
            <person name="Abouelleil A."/>
            <person name="Alvarado L."/>
            <person name="Berlin A.M."/>
            <person name="Chapman S.B."/>
            <person name="Dewar J."/>
            <person name="Goldberg J."/>
            <person name="Griggs A."/>
            <person name="Gujja S."/>
            <person name="Hansen M."/>
            <person name="Howarth C."/>
            <person name="Imamovic A."/>
            <person name="Larimer J."/>
            <person name="McCowan C."/>
            <person name="Murphy C."/>
            <person name="Pearson M."/>
            <person name="Priest M."/>
            <person name="Roberts A."/>
            <person name="Saif S."/>
            <person name="Shea T."/>
            <person name="Sykes S."/>
            <person name="Wortman J."/>
            <person name="Nusbaum C."/>
            <person name="Birren B."/>
        </authorList>
    </citation>
    <scope>NUCLEOTIDE SEQUENCE [LARGE SCALE GENOMIC DNA]</scope>
    <source>
        <strain evidence="4">CBS 10118</strain>
    </source>
</reference>
<proteinExistence type="predicted"/>
<keyword evidence="1" id="KW-0378">Hydrolase</keyword>
<feature type="compositionally biased region" description="Basic and acidic residues" evidence="2">
    <location>
        <begin position="20"/>
        <end position="29"/>
    </location>
</feature>
<dbReference type="AlphaFoldDB" id="A0A1B9G7U1"/>
<feature type="transmembrane region" description="Helical" evidence="3">
    <location>
        <begin position="46"/>
        <end position="67"/>
    </location>
</feature>
<keyword evidence="6" id="KW-1185">Reference proteome</keyword>
<evidence type="ECO:0000256" key="2">
    <source>
        <dbReference type="SAM" id="MobiDB-lite"/>
    </source>
</evidence>
<keyword evidence="3" id="KW-0472">Membrane</keyword>
<organism evidence="4">
    <name type="scientific">Kwoniella bestiolae CBS 10118</name>
    <dbReference type="NCBI Taxonomy" id="1296100"/>
    <lineage>
        <taxon>Eukaryota</taxon>
        <taxon>Fungi</taxon>
        <taxon>Dikarya</taxon>
        <taxon>Basidiomycota</taxon>
        <taxon>Agaricomycotina</taxon>
        <taxon>Tremellomycetes</taxon>
        <taxon>Tremellales</taxon>
        <taxon>Cryptococcaceae</taxon>
        <taxon>Kwoniella</taxon>
    </lineage>
</organism>
<reference evidence="4" key="3">
    <citation type="submission" date="2014-01" db="EMBL/GenBank/DDBJ databases">
        <title>Evolution of pathogenesis and genome organization in the Tremellales.</title>
        <authorList>
            <person name="Cuomo C."/>
            <person name="Litvintseva A."/>
            <person name="Heitman J."/>
            <person name="Chen Y."/>
            <person name="Sun S."/>
            <person name="Springer D."/>
            <person name="Dromer F."/>
            <person name="Young S."/>
            <person name="Zeng Q."/>
            <person name="Chapman S."/>
            <person name="Gujja S."/>
            <person name="Saif S."/>
            <person name="Birren B."/>
        </authorList>
    </citation>
    <scope>NUCLEOTIDE SEQUENCE</scope>
    <source>
        <strain evidence="4">CBS 10118</strain>
    </source>
</reference>
<dbReference type="GO" id="GO:0016787">
    <property type="term" value="F:hydrolase activity"/>
    <property type="evidence" value="ECO:0007669"/>
    <property type="project" value="UniProtKB-KW"/>
</dbReference>
<feature type="transmembrane region" description="Helical" evidence="3">
    <location>
        <begin position="73"/>
        <end position="97"/>
    </location>
</feature>
<dbReference type="RefSeq" id="XP_019048158.1">
    <property type="nucleotide sequence ID" value="XM_019188596.1"/>
</dbReference>
<feature type="compositionally biased region" description="Polar residues" evidence="2">
    <location>
        <begin position="1"/>
        <end position="11"/>
    </location>
</feature>
<dbReference type="EMBL" id="KI894019">
    <property type="protein sequence ID" value="OCF27088.1"/>
    <property type="molecule type" value="Genomic_DNA"/>
</dbReference>
<evidence type="ECO:0000256" key="3">
    <source>
        <dbReference type="SAM" id="Phobius"/>
    </source>
</evidence>
<evidence type="ECO:0000313" key="4">
    <source>
        <dbReference type="EMBL" id="OCF27088.1"/>
    </source>
</evidence>
<accession>A0A1B9G7U1</accession>
<dbReference type="InterPro" id="IPR050300">
    <property type="entry name" value="GDXG_lipolytic_enzyme"/>
</dbReference>
<dbReference type="EMBL" id="CP144542">
    <property type="protein sequence ID" value="WVW81233.1"/>
    <property type="molecule type" value="Genomic_DNA"/>
</dbReference>
<dbReference type="VEuPathDB" id="FungiDB:I302_01923"/>
<dbReference type="Proteomes" id="UP000092730">
    <property type="component" value="Chromosome 2"/>
</dbReference>
<dbReference type="OrthoDB" id="6495301at2759"/>
<dbReference type="SUPFAM" id="SSF53474">
    <property type="entry name" value="alpha/beta-Hydrolases"/>
    <property type="match status" value="1"/>
</dbReference>
<dbReference type="GeneID" id="30206322"/>
<sequence length="646" mass="71905">MGGTTPFSTSDKPPPAGVEDPLRHPDNHNHNNRTSSSRGHIKSSRLTINLSILLCLLLLGIAITSALVWLPLIFVPLIGVIALPAFVSCLIVLIYAVPGLLYLLWAQEDSPGWVNGVFIPLNPVRNLSLTLGTIRYLQAIGHILPRFIWAVGRYIVWENLVRKVDDRFEHPGWKSERSGGKIPAPIIPSQERKRGKEGIFHGFAEYNIPYVTRRDGSVGYWDIYFPRGSTGEEDKESPGMDVDLDMALSTLQEIKSPQQAPDIDSPKPSPTSSPSQLPTSLRSEERPGSSTHPPFQVPSSSTPFRLRQQSSTPSTPEHITATASSASTPSIQSISSANEQGSKVVIFLFDVGMIGIKPRKEWFCLLGAKLGKMGYLTVIPGISLYPSGGVEDMVIDVRHVLSWVEKEIPSYGGSPSSIYIMGHGLGAHLAFFTLCQEAIIRSRDARQEFLARTKGQQVMLDLSDIKTWRIANEEVEDEVPNGLRKLKIYGEEVEIPRVKGIILLSPVFDIIRQIRYESSIHLEHVSPLRRSGGPGQTACMKNSLGHLLFASKRILEVDRLPERVLIIHGAQDHMIPLSMSHSLSELLYGLGIPTIFRPYKDMGHFDLLFHLMKGFEQDLPAESSGHRKKWYVDRLGRDIQHFINEI</sequence>
<feature type="region of interest" description="Disordered" evidence="2">
    <location>
        <begin position="1"/>
        <end position="39"/>
    </location>
</feature>
<feature type="compositionally biased region" description="Low complexity" evidence="2">
    <location>
        <begin position="319"/>
        <end position="334"/>
    </location>
</feature>
<evidence type="ECO:0000313" key="5">
    <source>
        <dbReference type="EMBL" id="WVW81233.1"/>
    </source>
</evidence>
<name>A0A1B9G7U1_9TREE</name>
<dbReference type="PANTHER" id="PTHR48081">
    <property type="entry name" value="AB HYDROLASE SUPERFAMILY PROTEIN C4A8.06C"/>
    <property type="match status" value="1"/>
</dbReference>
<dbReference type="Gene3D" id="3.40.50.1820">
    <property type="entry name" value="alpha/beta hydrolase"/>
    <property type="match status" value="1"/>
</dbReference>
<gene>
    <name evidence="4" type="ORF">I302_01923</name>
    <name evidence="5" type="ORF">I302_103224</name>
</gene>
<dbReference type="InterPro" id="IPR029058">
    <property type="entry name" value="AB_hydrolase_fold"/>
</dbReference>
<keyword evidence="3" id="KW-1133">Transmembrane helix</keyword>
<evidence type="ECO:0000313" key="6">
    <source>
        <dbReference type="Proteomes" id="UP000092730"/>
    </source>
</evidence>
<dbReference type="PANTHER" id="PTHR48081:SF33">
    <property type="entry name" value="KYNURENINE FORMAMIDASE"/>
    <property type="match status" value="1"/>
</dbReference>
<dbReference type="KEGG" id="kbi:30206322"/>
<feature type="compositionally biased region" description="Polar residues" evidence="2">
    <location>
        <begin position="288"/>
        <end position="317"/>
    </location>
</feature>
<feature type="compositionally biased region" description="Low complexity" evidence="2">
    <location>
        <begin position="270"/>
        <end position="281"/>
    </location>
</feature>
<reference evidence="5" key="2">
    <citation type="submission" date="2013-07" db="EMBL/GenBank/DDBJ databases">
        <authorList>
            <consortium name="The Broad Institute Genome Sequencing Platform"/>
            <person name="Cuomo C."/>
            <person name="Litvintseva A."/>
            <person name="Chen Y."/>
            <person name="Heitman J."/>
            <person name="Sun S."/>
            <person name="Springer D."/>
            <person name="Dromer F."/>
            <person name="Young S.K."/>
            <person name="Zeng Q."/>
            <person name="Gargeya S."/>
            <person name="Fitzgerald M."/>
            <person name="Abouelleil A."/>
            <person name="Alvarado L."/>
            <person name="Berlin A.M."/>
            <person name="Chapman S.B."/>
            <person name="Dewar J."/>
            <person name="Goldberg J."/>
            <person name="Griggs A."/>
            <person name="Gujja S."/>
            <person name="Hansen M."/>
            <person name="Howarth C."/>
            <person name="Imamovic A."/>
            <person name="Larimer J."/>
            <person name="McCowan C."/>
            <person name="Murphy C."/>
            <person name="Pearson M."/>
            <person name="Priest M."/>
            <person name="Roberts A."/>
            <person name="Saif S."/>
            <person name="Shea T."/>
            <person name="Sykes S."/>
            <person name="Wortman J."/>
            <person name="Nusbaum C."/>
            <person name="Birren B."/>
        </authorList>
    </citation>
    <scope>NUCLEOTIDE SEQUENCE</scope>
    <source>
        <strain evidence="5">CBS 10118</strain>
    </source>
</reference>
<dbReference type="STRING" id="1296100.A0A1B9G7U1"/>
<feature type="region of interest" description="Disordered" evidence="2">
    <location>
        <begin position="256"/>
        <end position="334"/>
    </location>
</feature>
<evidence type="ECO:0000256" key="1">
    <source>
        <dbReference type="ARBA" id="ARBA00022801"/>
    </source>
</evidence>
<reference evidence="5" key="4">
    <citation type="submission" date="2024-02" db="EMBL/GenBank/DDBJ databases">
        <title>Comparative genomics of Cryptococcus and Kwoniella reveals pathogenesis evolution and contrasting modes of karyotype evolution via chromosome fusion or intercentromeric recombination.</title>
        <authorList>
            <person name="Coelho M.A."/>
            <person name="David-Palma M."/>
            <person name="Shea T."/>
            <person name="Bowers K."/>
            <person name="McGinley-Smith S."/>
            <person name="Mohammad A.W."/>
            <person name="Gnirke A."/>
            <person name="Yurkov A.M."/>
            <person name="Nowrousian M."/>
            <person name="Sun S."/>
            <person name="Cuomo C.A."/>
            <person name="Heitman J."/>
        </authorList>
    </citation>
    <scope>NUCLEOTIDE SEQUENCE</scope>
    <source>
        <strain evidence="5">CBS 10118</strain>
    </source>
</reference>
<keyword evidence="3" id="KW-0812">Transmembrane</keyword>
<protein>
    <submittedName>
        <fullName evidence="4">Uncharacterized protein</fullName>
    </submittedName>
</protein>